<dbReference type="Gene3D" id="3.40.50.150">
    <property type="entry name" value="Vaccinia Virus protein VP39"/>
    <property type="match status" value="1"/>
</dbReference>
<protein>
    <recommendedName>
        <fullName evidence="6">Protein-L-isoaspartate O-methyltransferase</fullName>
    </recommendedName>
</protein>
<feature type="compositionally biased region" description="Basic and acidic residues" evidence="2">
    <location>
        <begin position="306"/>
        <end position="336"/>
    </location>
</feature>
<feature type="region of interest" description="Disordered" evidence="2">
    <location>
        <begin position="360"/>
        <end position="481"/>
    </location>
</feature>
<dbReference type="AlphaFoldDB" id="A0A0D3IF15"/>
<keyword evidence="3" id="KW-1133">Transmembrane helix</keyword>
<feature type="compositionally biased region" description="Pro residues" evidence="2">
    <location>
        <begin position="436"/>
        <end position="451"/>
    </location>
</feature>
<dbReference type="PANTHER" id="PTHR11579:SF9">
    <property type="entry name" value="PROTEIN-L-ISOASPARTATE O-METHYLTRANSFERASE"/>
    <property type="match status" value="1"/>
</dbReference>
<dbReference type="Proteomes" id="UP000013827">
    <property type="component" value="Unassembled WGS sequence"/>
</dbReference>
<dbReference type="PaxDb" id="2903-EOD09850"/>
<evidence type="ECO:0000256" key="3">
    <source>
        <dbReference type="SAM" id="Phobius"/>
    </source>
</evidence>
<evidence type="ECO:0000256" key="2">
    <source>
        <dbReference type="SAM" id="MobiDB-lite"/>
    </source>
</evidence>
<dbReference type="OMA" id="HIEPESC"/>
<feature type="compositionally biased region" description="Low complexity" evidence="2">
    <location>
        <begin position="521"/>
        <end position="532"/>
    </location>
</feature>
<dbReference type="InterPro" id="IPR029063">
    <property type="entry name" value="SAM-dependent_MTases_sf"/>
</dbReference>
<organism evidence="4 5">
    <name type="scientific">Emiliania huxleyi (strain CCMP1516)</name>
    <dbReference type="NCBI Taxonomy" id="280463"/>
    <lineage>
        <taxon>Eukaryota</taxon>
        <taxon>Haptista</taxon>
        <taxon>Haptophyta</taxon>
        <taxon>Prymnesiophyceae</taxon>
        <taxon>Isochrysidales</taxon>
        <taxon>Noelaerhabdaceae</taxon>
        <taxon>Emiliania</taxon>
    </lineage>
</organism>
<accession>A0A0D3IF15</accession>
<sequence length="546" mass="57890">MEWCLSRRSLSPNAELVHKMSRCGTIRSSAVEAAFLAVDRAHFISDDADVSSGAYADMPLRCSGVHLSAPSIYAAALEALDLRPGLSFLNIGSGAGYLSAIASQILGSEAIHHGVEHNAWLVEHARSRLAKVGCSHVELHAASVFSIDLARSMRYARIYIGAGASVGTTAGVLALLQVGGVLVGPLGWPDGSQQLIRATRTSESSYAISPALAVQFTRIVQPPPNAPPPGRKRTPKKKDASPSSLTLRLPRWDETSHRRFPPAHRAAVRAARSAGVLSYLPKEVVVLPLLRYDAWAEQHSPAGEHQAGERGGERGSSTGEHRGKFAETRRDSPRFDEIHRRARGAWEKSLDSATRALLAATGGAMDDDEEEEEDDEDEDEEDEDEGGVDSEMGEAEEASSPSPEEEWHLASSSSSEEEEEEEEEGDEDGGGEEPPPEPAPPAQPLPPPPRGPAGLADGSSAAAREGEPEGGGEGLGGMQRSGSISSLFRLLAHAGSSRWPADDSAPAQGAALEVDAPPPQSAAASSRAHAAAQTEHVAIRQRARLW</sequence>
<feature type="transmembrane region" description="Helical" evidence="3">
    <location>
        <begin position="158"/>
        <end position="188"/>
    </location>
</feature>
<dbReference type="STRING" id="2903.R1D5K8"/>
<feature type="compositionally biased region" description="Gly residues" evidence="2">
    <location>
        <begin position="469"/>
        <end position="479"/>
    </location>
</feature>
<feature type="region of interest" description="Disordered" evidence="2">
    <location>
        <begin position="300"/>
        <end position="336"/>
    </location>
</feature>
<feature type="compositionally biased region" description="Low complexity" evidence="2">
    <location>
        <begin position="452"/>
        <end position="463"/>
    </location>
</feature>
<feature type="region of interest" description="Disordered" evidence="2">
    <location>
        <begin position="218"/>
        <end position="264"/>
    </location>
</feature>
<evidence type="ECO:0000256" key="1">
    <source>
        <dbReference type="ARBA" id="ARBA00005369"/>
    </source>
</evidence>
<dbReference type="InterPro" id="IPR000682">
    <property type="entry name" value="PCMT"/>
</dbReference>
<dbReference type="KEGG" id="ehx:EMIHUDRAFT_438067"/>
<evidence type="ECO:0000313" key="5">
    <source>
        <dbReference type="Proteomes" id="UP000013827"/>
    </source>
</evidence>
<dbReference type="eggNOG" id="KOG1661">
    <property type="taxonomic scope" value="Eukaryota"/>
</dbReference>
<dbReference type="GO" id="GO:0004719">
    <property type="term" value="F:protein-L-isoaspartate (D-aspartate) O-methyltransferase activity"/>
    <property type="evidence" value="ECO:0007669"/>
    <property type="project" value="InterPro"/>
</dbReference>
<reference evidence="5" key="1">
    <citation type="journal article" date="2013" name="Nature">
        <title>Pan genome of the phytoplankton Emiliania underpins its global distribution.</title>
        <authorList>
            <person name="Read B.A."/>
            <person name="Kegel J."/>
            <person name="Klute M.J."/>
            <person name="Kuo A."/>
            <person name="Lefebvre S.C."/>
            <person name="Maumus F."/>
            <person name="Mayer C."/>
            <person name="Miller J."/>
            <person name="Monier A."/>
            <person name="Salamov A."/>
            <person name="Young J."/>
            <person name="Aguilar M."/>
            <person name="Claverie J.M."/>
            <person name="Frickenhaus S."/>
            <person name="Gonzalez K."/>
            <person name="Herman E.K."/>
            <person name="Lin Y.C."/>
            <person name="Napier J."/>
            <person name="Ogata H."/>
            <person name="Sarno A.F."/>
            <person name="Shmutz J."/>
            <person name="Schroeder D."/>
            <person name="de Vargas C."/>
            <person name="Verret F."/>
            <person name="von Dassow P."/>
            <person name="Valentin K."/>
            <person name="Van de Peer Y."/>
            <person name="Wheeler G."/>
            <person name="Dacks J.B."/>
            <person name="Delwiche C.F."/>
            <person name="Dyhrman S.T."/>
            <person name="Glockner G."/>
            <person name="John U."/>
            <person name="Richards T."/>
            <person name="Worden A.Z."/>
            <person name="Zhang X."/>
            <person name="Grigoriev I.V."/>
            <person name="Allen A.E."/>
            <person name="Bidle K."/>
            <person name="Borodovsky M."/>
            <person name="Bowler C."/>
            <person name="Brownlee C."/>
            <person name="Cock J.M."/>
            <person name="Elias M."/>
            <person name="Gladyshev V.N."/>
            <person name="Groth M."/>
            <person name="Guda C."/>
            <person name="Hadaegh A."/>
            <person name="Iglesias-Rodriguez M.D."/>
            <person name="Jenkins J."/>
            <person name="Jones B.M."/>
            <person name="Lawson T."/>
            <person name="Leese F."/>
            <person name="Lindquist E."/>
            <person name="Lobanov A."/>
            <person name="Lomsadze A."/>
            <person name="Malik S.B."/>
            <person name="Marsh M.E."/>
            <person name="Mackinder L."/>
            <person name="Mock T."/>
            <person name="Mueller-Roeber B."/>
            <person name="Pagarete A."/>
            <person name="Parker M."/>
            <person name="Probert I."/>
            <person name="Quesneville H."/>
            <person name="Raines C."/>
            <person name="Rensing S.A."/>
            <person name="Riano-Pachon D.M."/>
            <person name="Richier S."/>
            <person name="Rokitta S."/>
            <person name="Shiraiwa Y."/>
            <person name="Soanes D.M."/>
            <person name="van der Giezen M."/>
            <person name="Wahlund T.M."/>
            <person name="Williams B."/>
            <person name="Wilson W."/>
            <person name="Wolfe G."/>
            <person name="Wurch L.L."/>
        </authorList>
    </citation>
    <scope>NUCLEOTIDE SEQUENCE</scope>
</reference>
<dbReference type="GeneID" id="17255948"/>
<dbReference type="HOGENOM" id="CLU_499170_0_0_1"/>
<feature type="compositionally biased region" description="Acidic residues" evidence="2">
    <location>
        <begin position="415"/>
        <end position="435"/>
    </location>
</feature>
<dbReference type="PANTHER" id="PTHR11579">
    <property type="entry name" value="PROTEIN-L-ISOASPARTATE O-METHYLTRANSFERASE"/>
    <property type="match status" value="1"/>
</dbReference>
<proteinExistence type="inferred from homology"/>
<feature type="compositionally biased region" description="Acidic residues" evidence="2">
    <location>
        <begin position="365"/>
        <end position="397"/>
    </location>
</feature>
<dbReference type="GO" id="GO:0005737">
    <property type="term" value="C:cytoplasm"/>
    <property type="evidence" value="ECO:0007669"/>
    <property type="project" value="TreeGrafter"/>
</dbReference>
<keyword evidence="3" id="KW-0472">Membrane</keyword>
<dbReference type="RefSeq" id="XP_005762279.1">
    <property type="nucleotide sequence ID" value="XM_005762222.1"/>
</dbReference>
<comment type="similarity">
    <text evidence="1">Belongs to the methyltransferase superfamily. L-isoaspartyl/D-aspartyl protein methyltransferase family.</text>
</comment>
<dbReference type="Pfam" id="PF01135">
    <property type="entry name" value="PCMT"/>
    <property type="match status" value="1"/>
</dbReference>
<evidence type="ECO:0000313" key="4">
    <source>
        <dbReference type="EnsemblProtists" id="EOD09850"/>
    </source>
</evidence>
<name>A0A0D3IF15_EMIH1</name>
<reference evidence="4" key="2">
    <citation type="submission" date="2024-10" db="UniProtKB">
        <authorList>
            <consortium name="EnsemblProtists"/>
        </authorList>
    </citation>
    <scope>IDENTIFICATION</scope>
</reference>
<dbReference type="EnsemblProtists" id="EOD09850">
    <property type="protein sequence ID" value="EOD09850"/>
    <property type="gene ID" value="EMIHUDRAFT_438067"/>
</dbReference>
<dbReference type="SUPFAM" id="SSF53335">
    <property type="entry name" value="S-adenosyl-L-methionine-dependent methyltransferases"/>
    <property type="match status" value="1"/>
</dbReference>
<keyword evidence="3" id="KW-0812">Transmembrane</keyword>
<keyword evidence="5" id="KW-1185">Reference proteome</keyword>
<evidence type="ECO:0008006" key="6">
    <source>
        <dbReference type="Google" id="ProtNLM"/>
    </source>
</evidence>
<feature type="region of interest" description="Disordered" evidence="2">
    <location>
        <begin position="495"/>
        <end position="546"/>
    </location>
</feature>